<feature type="coiled-coil region" evidence="3">
    <location>
        <begin position="538"/>
        <end position="607"/>
    </location>
</feature>
<dbReference type="GeneID" id="108862433"/>
<dbReference type="Pfam" id="PF05641">
    <property type="entry name" value="Agenet"/>
    <property type="match status" value="2"/>
</dbReference>
<name>A0A6J0P5Q9_RAPSA</name>
<feature type="region of interest" description="Disordered" evidence="4">
    <location>
        <begin position="368"/>
        <end position="387"/>
    </location>
</feature>
<dbReference type="KEGG" id="rsz:108862433"/>
<keyword evidence="6" id="KW-1185">Reference proteome</keyword>
<feature type="region of interest" description="Disordered" evidence="4">
    <location>
        <begin position="318"/>
        <end position="339"/>
    </location>
</feature>
<proteinExistence type="predicted"/>
<evidence type="ECO:0000256" key="1">
    <source>
        <dbReference type="ARBA" id="ARBA00022448"/>
    </source>
</evidence>
<protein>
    <submittedName>
        <fullName evidence="7">DUF724 domain-containing protein 7</fullName>
    </submittedName>
</protein>
<reference evidence="6" key="1">
    <citation type="journal article" date="2019" name="Database">
        <title>The radish genome database (RadishGD): an integrated information resource for radish genomics.</title>
        <authorList>
            <person name="Yu H.J."/>
            <person name="Baek S."/>
            <person name="Lee Y.J."/>
            <person name="Cho A."/>
            <person name="Mun J.H."/>
        </authorList>
    </citation>
    <scope>NUCLEOTIDE SEQUENCE [LARGE SCALE GENOMIC DNA]</scope>
    <source>
        <strain evidence="6">cv. WK10039</strain>
    </source>
</reference>
<sequence>MLSTTGRKEKLSVSKGSYIEVSSDEHYHATGNVWYHALLQENLAPSKRKKLSVLHLNPLSNEDYSPPLITTAFHRLIRPLPPPDPFPEAGFEEGDMIDAAHRGGWWSGWVIKALDQRFLVYLRYEPDVIEVERKDMRPHWVWKDEEWFRCQKRLLTESELRAGTKVEVRTKVEPFGDIWAPAITIKKNEDETLLVKYGEEDACRKINVPNSKVRPSPPPSFGLRRRFGLMENVDALLECGWWCPSLVSLVLCEDRYTVLLGRNKKSEDFDHSQLRPSMEWRNGVWHTKEKVLDREESPHVTEETSGSTRIRVKLRATRSSSGNTMQNLPPVTESVTQLPQTPVSSGELASKMANVVIGENTLVTKKPEIEEESEKRGNVNKRKRGRPHKFISTEQKTCVAASDPMLNAVVEKHVDVVETSKAKDSTMVLPFVKKSPCWKVLESMEIFKAVPQRPHFSPLLECEEESREGDAVGAMVKYTGLLEKVNDIQVDDSVTAINRIKEGFLKLEKLGFDVTAPRSRIEKLLSIRESQTWALEELKVAEREITERDNKRRKLEEDIEQMTEKIVELQKQLALLKKEKVMKDKEIARMQSRADVLDRKVQNVELEFRSTVTAPWY</sequence>
<keyword evidence="1" id="KW-0813">Transport</keyword>
<feature type="domain" description="Agenet" evidence="5">
    <location>
        <begin position="89"/>
        <end position="144"/>
    </location>
</feature>
<feature type="domain" description="Agenet" evidence="5">
    <location>
        <begin position="11"/>
        <end position="85"/>
    </location>
</feature>
<dbReference type="CDD" id="cd20406">
    <property type="entry name" value="Tudor_Agenet_AtDUF_rpt2_4"/>
    <property type="match status" value="2"/>
</dbReference>
<reference evidence="7" key="2">
    <citation type="submission" date="2025-08" db="UniProtKB">
        <authorList>
            <consortium name="RefSeq"/>
        </authorList>
    </citation>
    <scope>IDENTIFICATION</scope>
    <source>
        <tissue evidence="7">Leaf</tissue>
    </source>
</reference>
<dbReference type="PANTHER" id="PTHR31917">
    <property type="entry name" value="AGENET DOMAIN-CONTAINING PROTEIN-RELATED"/>
    <property type="match status" value="1"/>
</dbReference>
<feature type="domain" description="Agenet" evidence="5">
    <location>
        <begin position="158"/>
        <end position="221"/>
    </location>
</feature>
<dbReference type="Proteomes" id="UP000504610">
    <property type="component" value="Chromosome 5"/>
</dbReference>
<dbReference type="SMART" id="SM00743">
    <property type="entry name" value="Agenet"/>
    <property type="match status" value="4"/>
</dbReference>
<dbReference type="OrthoDB" id="687110at2759"/>
<keyword evidence="2" id="KW-0341">Growth regulation</keyword>
<dbReference type="CDD" id="cd20405">
    <property type="entry name" value="Tudor_Agenet_AtDUF_rpt1_3"/>
    <property type="match status" value="1"/>
</dbReference>
<feature type="compositionally biased region" description="Basic and acidic residues" evidence="4">
    <location>
        <begin position="368"/>
        <end position="377"/>
    </location>
</feature>
<gene>
    <name evidence="7" type="primary">LOC108862433</name>
</gene>
<evidence type="ECO:0000259" key="5">
    <source>
        <dbReference type="SMART" id="SM00743"/>
    </source>
</evidence>
<evidence type="ECO:0000313" key="6">
    <source>
        <dbReference type="Proteomes" id="UP000504610"/>
    </source>
</evidence>
<accession>A0A6J0P5Q9</accession>
<feature type="domain" description="Agenet" evidence="5">
    <location>
        <begin position="225"/>
        <end position="282"/>
    </location>
</feature>
<dbReference type="InterPro" id="IPR008395">
    <property type="entry name" value="Agenet-like_dom"/>
</dbReference>
<feature type="compositionally biased region" description="Basic residues" evidence="4">
    <location>
        <begin position="378"/>
        <end position="387"/>
    </location>
</feature>
<dbReference type="RefSeq" id="XP_018492069.1">
    <property type="nucleotide sequence ID" value="XM_018636567.2"/>
</dbReference>
<evidence type="ECO:0000256" key="4">
    <source>
        <dbReference type="SAM" id="MobiDB-lite"/>
    </source>
</evidence>
<dbReference type="AlphaFoldDB" id="A0A6J0P5Q9"/>
<evidence type="ECO:0000256" key="3">
    <source>
        <dbReference type="SAM" id="Coils"/>
    </source>
</evidence>
<dbReference type="Pfam" id="PF05266">
    <property type="entry name" value="DUF724"/>
    <property type="match status" value="1"/>
</dbReference>
<dbReference type="PANTHER" id="PTHR31917:SF136">
    <property type="entry name" value="DUF724 DOMAIN-CONTAINING PROTEIN 7"/>
    <property type="match status" value="1"/>
</dbReference>
<organism evidence="6 7">
    <name type="scientific">Raphanus sativus</name>
    <name type="common">Radish</name>
    <name type="synonym">Raphanus raphanistrum var. sativus</name>
    <dbReference type="NCBI Taxonomy" id="3726"/>
    <lineage>
        <taxon>Eukaryota</taxon>
        <taxon>Viridiplantae</taxon>
        <taxon>Streptophyta</taxon>
        <taxon>Embryophyta</taxon>
        <taxon>Tracheophyta</taxon>
        <taxon>Spermatophyta</taxon>
        <taxon>Magnoliopsida</taxon>
        <taxon>eudicotyledons</taxon>
        <taxon>Gunneridae</taxon>
        <taxon>Pentapetalae</taxon>
        <taxon>rosids</taxon>
        <taxon>malvids</taxon>
        <taxon>Brassicales</taxon>
        <taxon>Brassicaceae</taxon>
        <taxon>Brassiceae</taxon>
        <taxon>Raphanus</taxon>
    </lineage>
</organism>
<evidence type="ECO:0000256" key="2">
    <source>
        <dbReference type="ARBA" id="ARBA00022604"/>
    </source>
</evidence>
<dbReference type="InterPro" id="IPR007930">
    <property type="entry name" value="DUF724"/>
</dbReference>
<evidence type="ECO:0000313" key="7">
    <source>
        <dbReference type="RefSeq" id="XP_018492069.1"/>
    </source>
</evidence>
<keyword evidence="3" id="KW-0175">Coiled coil</keyword>
<dbReference type="InterPro" id="IPR014002">
    <property type="entry name" value="Agenet_dom_plant"/>
</dbReference>